<organism evidence="2">
    <name type="scientific">Culex tarsalis</name>
    <name type="common">Encephalitis mosquito</name>
    <dbReference type="NCBI Taxonomy" id="7177"/>
    <lineage>
        <taxon>Eukaryota</taxon>
        <taxon>Metazoa</taxon>
        <taxon>Ecdysozoa</taxon>
        <taxon>Arthropoda</taxon>
        <taxon>Hexapoda</taxon>
        <taxon>Insecta</taxon>
        <taxon>Pterygota</taxon>
        <taxon>Neoptera</taxon>
        <taxon>Endopterygota</taxon>
        <taxon>Diptera</taxon>
        <taxon>Nematocera</taxon>
        <taxon>Culicoidea</taxon>
        <taxon>Culicidae</taxon>
        <taxon>Culicinae</taxon>
        <taxon>Culicini</taxon>
        <taxon>Culex</taxon>
        <taxon>Culex</taxon>
    </lineage>
</organism>
<dbReference type="EMBL" id="GFDL01001940">
    <property type="protein sequence ID" value="JAV33105.1"/>
    <property type="molecule type" value="Transcribed_RNA"/>
</dbReference>
<sequence>MAAGTMDELLRELNYDFNYMVHEIRTMMVRLKLAERRAVESWLHKLAGANQTLEEVQLRNDFLFYLARNCEQGALLPPFDQQPPPGYVLNSAHLMPNFGTEMASEATSKPVYEAYTESSGAASRRAELFKRSPDGGAFLVSQPVPRCGAFCYLAIVSKHQNDS</sequence>
<feature type="domain" description="DUF4485" evidence="1">
    <location>
        <begin position="13"/>
        <end position="86"/>
    </location>
</feature>
<evidence type="ECO:0000313" key="2">
    <source>
        <dbReference type="EMBL" id="JAV33105.1"/>
    </source>
</evidence>
<evidence type="ECO:0000259" key="1">
    <source>
        <dbReference type="Pfam" id="PF14846"/>
    </source>
</evidence>
<dbReference type="InterPro" id="IPR027831">
    <property type="entry name" value="DUF4485"/>
</dbReference>
<accession>A0A1Q3FZX5</accession>
<dbReference type="AlphaFoldDB" id="A0A1Q3FZX5"/>
<dbReference type="Pfam" id="PF14846">
    <property type="entry name" value="DUF4485"/>
    <property type="match status" value="1"/>
</dbReference>
<proteinExistence type="predicted"/>
<protein>
    <recommendedName>
        <fullName evidence="1">DUF4485 domain-containing protein</fullName>
    </recommendedName>
</protein>
<reference evidence="2" key="1">
    <citation type="submission" date="2017-01" db="EMBL/GenBank/DDBJ databases">
        <title>A deep insight into the sialotranscriptome of adult male and female Cluex tarsalis mosquitoes.</title>
        <authorList>
            <person name="Ribeiro J.M."/>
            <person name="Moreira F."/>
            <person name="Bernard K.A."/>
            <person name="Calvo E."/>
        </authorList>
    </citation>
    <scope>NUCLEOTIDE SEQUENCE</scope>
    <source>
        <strain evidence="2">Kern County</strain>
        <tissue evidence="2">Salivary glands</tissue>
    </source>
</reference>
<name>A0A1Q3FZX5_CULTA</name>